<dbReference type="Gene3D" id="3.40.50.2000">
    <property type="entry name" value="Glycogen Phosphorylase B"/>
    <property type="match status" value="2"/>
</dbReference>
<accession>G0M1Y5</accession>
<evidence type="ECO:0000313" key="3">
    <source>
        <dbReference type="EMBL" id="CCC16061.1"/>
    </source>
</evidence>
<dbReference type="EMBL" id="FR874854">
    <property type="protein sequence ID" value="CCC16061.1"/>
    <property type="molecule type" value="Genomic_DNA"/>
</dbReference>
<keyword evidence="3" id="KW-0808">Transferase</keyword>
<evidence type="ECO:0000259" key="2">
    <source>
        <dbReference type="Pfam" id="PF13439"/>
    </source>
</evidence>
<keyword evidence="3" id="KW-0328">Glycosyltransferase</keyword>
<dbReference type="Pfam" id="PF00534">
    <property type="entry name" value="Glycos_transf_1"/>
    <property type="match status" value="1"/>
</dbReference>
<reference evidence="3" key="1">
    <citation type="journal article" date="2011" name="J. Bacteriol.">
        <title>Genome Sequence of Lactobacillus pentosus IG1, a Strain Isolated from Spanish-Style Green Olive Fermentations.</title>
        <authorList>
            <person name="Maldonado-Barragan A."/>
            <person name="Caballero-Guerrero B."/>
            <person name="Lucena-Padros H."/>
            <person name="Ruiz-Barba J.L."/>
        </authorList>
    </citation>
    <scope>NUCLEOTIDE SEQUENCE</scope>
    <source>
        <strain evidence="3">IG1</strain>
    </source>
</reference>
<gene>
    <name evidence="3" type="ORF">LPENT_00757</name>
</gene>
<dbReference type="PANTHER" id="PTHR45947">
    <property type="entry name" value="SULFOQUINOVOSYL TRANSFERASE SQD2"/>
    <property type="match status" value="1"/>
</dbReference>
<dbReference type="EC" id="2.4.1.-" evidence="3"/>
<name>G0M1Y5_LACPE</name>
<dbReference type="PANTHER" id="PTHR45947:SF3">
    <property type="entry name" value="SULFOQUINOVOSYL TRANSFERASE SQD2"/>
    <property type="match status" value="1"/>
</dbReference>
<evidence type="ECO:0000259" key="1">
    <source>
        <dbReference type="Pfam" id="PF00534"/>
    </source>
</evidence>
<dbReference type="Pfam" id="PF13439">
    <property type="entry name" value="Glyco_transf_4"/>
    <property type="match status" value="1"/>
</dbReference>
<protein>
    <submittedName>
        <fullName evidence="3">Glycosyltransferase</fullName>
        <ecNumber evidence="3">2.4.1.-</ecNumber>
    </submittedName>
</protein>
<dbReference type="InterPro" id="IPR001296">
    <property type="entry name" value="Glyco_trans_1"/>
</dbReference>
<dbReference type="InterPro" id="IPR050194">
    <property type="entry name" value="Glycosyltransferase_grp1"/>
</dbReference>
<dbReference type="SUPFAM" id="SSF53756">
    <property type="entry name" value="UDP-Glycosyltransferase/glycogen phosphorylase"/>
    <property type="match status" value="1"/>
</dbReference>
<dbReference type="GO" id="GO:0016757">
    <property type="term" value="F:glycosyltransferase activity"/>
    <property type="evidence" value="ECO:0007669"/>
    <property type="project" value="UniProtKB-KW"/>
</dbReference>
<organism evidence="3">
    <name type="scientific">Lactiplantibacillus pentosus IG1</name>
    <dbReference type="NCBI Taxonomy" id="1042160"/>
    <lineage>
        <taxon>Bacteria</taxon>
        <taxon>Bacillati</taxon>
        <taxon>Bacillota</taxon>
        <taxon>Bacilli</taxon>
        <taxon>Lactobacillales</taxon>
        <taxon>Lactobacillaceae</taxon>
        <taxon>Lactiplantibacillus</taxon>
    </lineage>
</organism>
<dbReference type="AlphaFoldDB" id="G0M1Y5"/>
<proteinExistence type="predicted"/>
<sequence>MIRVMQINSGQKYGGVSAMIYNLYRNMDHDKIQFDFVAPKKTSFEIYRKEIEAEGGRIIELDTKGNFINRKLQFFKRLTKLIKKNQYQIVHVNSGSIFLNIQVSWIARFCGVKTVIAHSHNGGNEHRVLQLLTKILKPLLEFGPTDYFACSNTAAEFMFLPRRIRQHHYTVVNNAIDVHKFQYDGQARVTYRENLNLGNKLVLLHVGRFSEAKNHKKLINVFHVFHQDHPDSVLLLAGEGELLGPVQQQVEMLGLTDAVRFLGLRKDISQLMSTADIFVLPSLFEGLPVVGVEAQATGLPCVFSDSITREVNLMQTRNVFVSLQHSNKEWANAIYQLIQDCQKKTREDAADQVADRGYALTEVAKEVQDFYMSKAKKVA</sequence>
<feature type="domain" description="Glycosyltransferase subfamily 4-like N-terminal" evidence="2">
    <location>
        <begin position="13"/>
        <end position="179"/>
    </location>
</feature>
<dbReference type="InterPro" id="IPR028098">
    <property type="entry name" value="Glyco_trans_4-like_N"/>
</dbReference>
<feature type="domain" description="Glycosyl transferase family 1" evidence="1">
    <location>
        <begin position="192"/>
        <end position="348"/>
    </location>
</feature>